<feature type="region of interest" description="Disordered" evidence="1">
    <location>
        <begin position="418"/>
        <end position="553"/>
    </location>
</feature>
<proteinExistence type="predicted"/>
<reference evidence="2" key="2">
    <citation type="submission" date="2023-05" db="EMBL/GenBank/DDBJ databases">
        <authorList>
            <consortium name="Lawrence Berkeley National Laboratory"/>
            <person name="Steindorff A."/>
            <person name="Hensen N."/>
            <person name="Bonometti L."/>
            <person name="Westerberg I."/>
            <person name="Brannstrom I.O."/>
            <person name="Guillou S."/>
            <person name="Cros-Aarteil S."/>
            <person name="Calhoun S."/>
            <person name="Haridas S."/>
            <person name="Kuo A."/>
            <person name="Mondo S."/>
            <person name="Pangilinan J."/>
            <person name="Riley R."/>
            <person name="Labutti K."/>
            <person name="Andreopoulos B."/>
            <person name="Lipzen A."/>
            <person name="Chen C."/>
            <person name="Yanf M."/>
            <person name="Daum C."/>
            <person name="Ng V."/>
            <person name="Clum A."/>
            <person name="Ohm R."/>
            <person name="Martin F."/>
            <person name="Silar P."/>
            <person name="Natvig D."/>
            <person name="Lalanne C."/>
            <person name="Gautier V."/>
            <person name="Ament-Velasquez S.L."/>
            <person name="Kruys A."/>
            <person name="Hutchinson M.I."/>
            <person name="Powell A.J."/>
            <person name="Barry K."/>
            <person name="Miller A.N."/>
            <person name="Grigoriev I.V."/>
            <person name="Debuchy R."/>
            <person name="Gladieux P."/>
            <person name="Thoren M.H."/>
            <person name="Johannesson H."/>
        </authorList>
    </citation>
    <scope>NUCLEOTIDE SEQUENCE</scope>
    <source>
        <strain evidence="2">CBS 538.74</strain>
    </source>
</reference>
<feature type="compositionally biased region" description="Low complexity" evidence="1">
    <location>
        <begin position="170"/>
        <end position="184"/>
    </location>
</feature>
<feature type="compositionally biased region" description="Basic and acidic residues" evidence="1">
    <location>
        <begin position="327"/>
        <end position="354"/>
    </location>
</feature>
<evidence type="ECO:0000313" key="3">
    <source>
        <dbReference type="Proteomes" id="UP001302745"/>
    </source>
</evidence>
<feature type="compositionally biased region" description="Acidic residues" evidence="1">
    <location>
        <begin position="289"/>
        <end position="310"/>
    </location>
</feature>
<feature type="compositionally biased region" description="Low complexity" evidence="1">
    <location>
        <begin position="520"/>
        <end position="535"/>
    </location>
</feature>
<comment type="caution">
    <text evidence="2">The sequence shown here is derived from an EMBL/GenBank/DDBJ whole genome shotgun (WGS) entry which is preliminary data.</text>
</comment>
<dbReference type="Proteomes" id="UP001302745">
    <property type="component" value="Unassembled WGS sequence"/>
</dbReference>
<feature type="compositionally biased region" description="Polar residues" evidence="1">
    <location>
        <begin position="260"/>
        <end position="270"/>
    </location>
</feature>
<dbReference type="EMBL" id="MU857041">
    <property type="protein sequence ID" value="KAK4150959.1"/>
    <property type="molecule type" value="Genomic_DNA"/>
</dbReference>
<gene>
    <name evidence="2" type="ORF">C8A00DRAFT_45752</name>
</gene>
<organism evidence="2 3">
    <name type="scientific">Chaetomidium leptoderma</name>
    <dbReference type="NCBI Taxonomy" id="669021"/>
    <lineage>
        <taxon>Eukaryota</taxon>
        <taxon>Fungi</taxon>
        <taxon>Dikarya</taxon>
        <taxon>Ascomycota</taxon>
        <taxon>Pezizomycotina</taxon>
        <taxon>Sordariomycetes</taxon>
        <taxon>Sordariomycetidae</taxon>
        <taxon>Sordariales</taxon>
        <taxon>Chaetomiaceae</taxon>
        <taxon>Chaetomidium</taxon>
    </lineage>
</organism>
<reference evidence="2" key="1">
    <citation type="journal article" date="2023" name="Mol. Phylogenet. Evol.">
        <title>Genome-scale phylogeny and comparative genomics of the fungal order Sordariales.</title>
        <authorList>
            <person name="Hensen N."/>
            <person name="Bonometti L."/>
            <person name="Westerberg I."/>
            <person name="Brannstrom I.O."/>
            <person name="Guillou S."/>
            <person name="Cros-Aarteil S."/>
            <person name="Calhoun S."/>
            <person name="Haridas S."/>
            <person name="Kuo A."/>
            <person name="Mondo S."/>
            <person name="Pangilinan J."/>
            <person name="Riley R."/>
            <person name="LaButti K."/>
            <person name="Andreopoulos B."/>
            <person name="Lipzen A."/>
            <person name="Chen C."/>
            <person name="Yan M."/>
            <person name="Daum C."/>
            <person name="Ng V."/>
            <person name="Clum A."/>
            <person name="Steindorff A."/>
            <person name="Ohm R.A."/>
            <person name="Martin F."/>
            <person name="Silar P."/>
            <person name="Natvig D.O."/>
            <person name="Lalanne C."/>
            <person name="Gautier V."/>
            <person name="Ament-Velasquez S.L."/>
            <person name="Kruys A."/>
            <person name="Hutchinson M.I."/>
            <person name="Powell A.J."/>
            <person name="Barry K."/>
            <person name="Miller A.N."/>
            <person name="Grigoriev I.V."/>
            <person name="Debuchy R."/>
            <person name="Gladieux P."/>
            <person name="Hiltunen Thoren M."/>
            <person name="Johannesson H."/>
        </authorList>
    </citation>
    <scope>NUCLEOTIDE SEQUENCE</scope>
    <source>
        <strain evidence="2">CBS 538.74</strain>
    </source>
</reference>
<feature type="region of interest" description="Disordered" evidence="1">
    <location>
        <begin position="1"/>
        <end position="378"/>
    </location>
</feature>
<feature type="compositionally biased region" description="Acidic residues" evidence="1">
    <location>
        <begin position="222"/>
        <end position="234"/>
    </location>
</feature>
<feature type="compositionally biased region" description="Basic residues" evidence="1">
    <location>
        <begin position="42"/>
        <end position="55"/>
    </location>
</feature>
<sequence>MDIRDDPSTTTTTDYDSGDSDGVDYVYEGKKGTDKRSTKERSPRRKRSPKAKPRGVTKCTCGAGRAEEDAETTAFEEDTDTEEERNHQRCQTKTRPSSGPGCDAGCDGKGHHRADRRPAAEPKARRVRTPYIEEYPDDVSRPAVLLREHKVLRRSSTSDAKRVRNSEDCSLSSGSRGRSPTGRRLPPRPPRRSSKESPKHPRHRKRRVDSHGAYEGKLSNPDDGDFQSESDEPDPAPRRFHHKPGPQMTSAVARSLAWNEKSQPRYSSSLPLHAGSHLARRPERRDHDYDSEEEDDEQQPFDDDDDDDREDNYAELHRSRPTQAPSFRERVPEREREPIHLETPPSERERERGRPSPPRPRPRTIVSRASTTTMNQGYHSVATSMCEVWRGEAEDWESPYASASDGDYESDLEEPIGLLRMEDVPPRRSSPRLFPPRGERRDFGFQATHHSPPAYPPHPSLYLDEPPAGPVSRIHRNPTWPTTTPARNGLFLLDDGGGPLALTMEPDAMTDEEDDECRPPSRASRWSRPGPSRGWTQPLPPRSRAVSPVFSARRTREFLSPRPTKAARFDFGAWGCDRASRSSLGLGLL</sequence>
<keyword evidence="3" id="KW-1185">Reference proteome</keyword>
<name>A0AAN6VGQ2_9PEZI</name>
<feature type="compositionally biased region" description="Basic and acidic residues" evidence="1">
    <location>
        <begin position="27"/>
        <end position="41"/>
    </location>
</feature>
<evidence type="ECO:0000256" key="1">
    <source>
        <dbReference type="SAM" id="MobiDB-lite"/>
    </source>
</evidence>
<evidence type="ECO:0000313" key="2">
    <source>
        <dbReference type="EMBL" id="KAK4150959.1"/>
    </source>
</evidence>
<feature type="compositionally biased region" description="Polar residues" evidence="1">
    <location>
        <begin position="367"/>
        <end position="378"/>
    </location>
</feature>
<accession>A0AAN6VGQ2</accession>
<protein>
    <submittedName>
        <fullName evidence="2">Uncharacterized protein</fullName>
    </submittedName>
</protein>
<dbReference type="AlphaFoldDB" id="A0AAN6VGQ2"/>
<feature type="compositionally biased region" description="Acidic residues" evidence="1">
    <location>
        <begin position="68"/>
        <end position="83"/>
    </location>
</feature>